<dbReference type="AlphaFoldDB" id="A0A2Z7BID4"/>
<keyword evidence="2" id="KW-1185">Reference proteome</keyword>
<reference evidence="1 2" key="1">
    <citation type="journal article" date="2015" name="Proc. Natl. Acad. Sci. U.S.A.">
        <title>The resurrection genome of Boea hygrometrica: A blueprint for survival of dehydration.</title>
        <authorList>
            <person name="Xiao L."/>
            <person name="Yang G."/>
            <person name="Zhang L."/>
            <person name="Yang X."/>
            <person name="Zhao S."/>
            <person name="Ji Z."/>
            <person name="Zhou Q."/>
            <person name="Hu M."/>
            <person name="Wang Y."/>
            <person name="Chen M."/>
            <person name="Xu Y."/>
            <person name="Jin H."/>
            <person name="Xiao X."/>
            <person name="Hu G."/>
            <person name="Bao F."/>
            <person name="Hu Y."/>
            <person name="Wan P."/>
            <person name="Li L."/>
            <person name="Deng X."/>
            <person name="Kuang T."/>
            <person name="Xiang C."/>
            <person name="Zhu J.K."/>
            <person name="Oliver M.J."/>
            <person name="He Y."/>
        </authorList>
    </citation>
    <scope>NUCLEOTIDE SEQUENCE [LARGE SCALE GENOMIC DNA]</scope>
    <source>
        <strain evidence="2">cv. XS01</strain>
    </source>
</reference>
<proteinExistence type="predicted"/>
<name>A0A2Z7BID4_9LAMI</name>
<evidence type="ECO:0000313" key="1">
    <source>
        <dbReference type="EMBL" id="KZV33855.1"/>
    </source>
</evidence>
<dbReference type="EMBL" id="KV005660">
    <property type="protein sequence ID" value="KZV33855.1"/>
    <property type="molecule type" value="Genomic_DNA"/>
</dbReference>
<organism evidence="1 2">
    <name type="scientific">Dorcoceras hygrometricum</name>
    <dbReference type="NCBI Taxonomy" id="472368"/>
    <lineage>
        <taxon>Eukaryota</taxon>
        <taxon>Viridiplantae</taxon>
        <taxon>Streptophyta</taxon>
        <taxon>Embryophyta</taxon>
        <taxon>Tracheophyta</taxon>
        <taxon>Spermatophyta</taxon>
        <taxon>Magnoliopsida</taxon>
        <taxon>eudicotyledons</taxon>
        <taxon>Gunneridae</taxon>
        <taxon>Pentapetalae</taxon>
        <taxon>asterids</taxon>
        <taxon>lamiids</taxon>
        <taxon>Lamiales</taxon>
        <taxon>Gesneriaceae</taxon>
        <taxon>Didymocarpoideae</taxon>
        <taxon>Trichosporeae</taxon>
        <taxon>Loxocarpinae</taxon>
        <taxon>Dorcoceras</taxon>
    </lineage>
</organism>
<evidence type="ECO:0000313" key="2">
    <source>
        <dbReference type="Proteomes" id="UP000250235"/>
    </source>
</evidence>
<gene>
    <name evidence="1" type="ORF">F511_27756</name>
</gene>
<accession>A0A2Z7BID4</accession>
<protein>
    <submittedName>
        <fullName evidence="1">Uncharacterized protein</fullName>
    </submittedName>
</protein>
<dbReference type="Proteomes" id="UP000250235">
    <property type="component" value="Unassembled WGS sequence"/>
</dbReference>
<sequence>MQTEPLKLKDETNRACLDRLNSSLNFVSNLENRLKFDRSDLIVDWDYDEVAVINEPNVHMDLGLTQIHWACSDRLFEEFPSMPNSSGLLVQADEGFLFPVVDLIRRIYRRLP</sequence>